<dbReference type="PANTHER" id="PTHR34825:SF1">
    <property type="entry name" value="AAA-ATPASE-LIKE DOMAIN-CONTAINING PROTEIN"/>
    <property type="match status" value="1"/>
</dbReference>
<dbReference type="PATRIC" id="fig|1432052.3.peg.285"/>
<evidence type="ECO:0000313" key="3">
    <source>
        <dbReference type="Proteomes" id="UP000095003"/>
    </source>
</evidence>
<accession>A0A1E3AV22</accession>
<dbReference type="PANTHER" id="PTHR34825">
    <property type="entry name" value="CONSERVED PROTEIN, WITH A WEAK D-GALACTARATE DEHYDRATASE/ALTRONATE HYDROLASE DOMAIN"/>
    <property type="match status" value="1"/>
</dbReference>
<dbReference type="InterPro" id="IPR018631">
    <property type="entry name" value="AAA-ATPase-like_dom"/>
</dbReference>
<evidence type="ECO:0000313" key="2">
    <source>
        <dbReference type="EMBL" id="ODM12557.1"/>
    </source>
</evidence>
<sequence>MRPLPIGIDDFKKLRENNFCYVDKSLFIQELLDNRSEVSVFMRPRRFGKTLGLSMLKYYFEKEFDPDGNEIDNKKLFDGLNILDTGEKYTKYMGNTRLSVCH</sequence>
<feature type="domain" description="AAA-ATPase-like" evidence="1">
    <location>
        <begin position="5"/>
        <end position="89"/>
    </location>
</feature>
<dbReference type="Proteomes" id="UP000095003">
    <property type="component" value="Unassembled WGS sequence"/>
</dbReference>
<evidence type="ECO:0000259" key="1">
    <source>
        <dbReference type="Pfam" id="PF09820"/>
    </source>
</evidence>
<dbReference type="Pfam" id="PF09820">
    <property type="entry name" value="AAA-ATPase_like"/>
    <property type="match status" value="1"/>
</dbReference>
<reference evidence="2 3" key="1">
    <citation type="submission" date="2016-07" db="EMBL/GenBank/DDBJ databases">
        <title>Characterization of isolates of Eisenbergiella tayi derived from blood cultures, using whole genome sequencing.</title>
        <authorList>
            <person name="Burdz T."/>
            <person name="Wiebe D."/>
            <person name="Huynh C."/>
            <person name="Bernard K."/>
        </authorList>
    </citation>
    <scope>NUCLEOTIDE SEQUENCE [LARGE SCALE GENOMIC DNA]</scope>
    <source>
        <strain evidence="2 3">NML 120489</strain>
    </source>
</reference>
<organism evidence="2 3">
    <name type="scientific">Eisenbergiella tayi</name>
    <dbReference type="NCBI Taxonomy" id="1432052"/>
    <lineage>
        <taxon>Bacteria</taxon>
        <taxon>Bacillati</taxon>
        <taxon>Bacillota</taxon>
        <taxon>Clostridia</taxon>
        <taxon>Lachnospirales</taxon>
        <taxon>Lachnospiraceae</taxon>
        <taxon>Eisenbergiella</taxon>
    </lineage>
</organism>
<protein>
    <submittedName>
        <fullName evidence="2">Putative AAA-ATPase</fullName>
    </submittedName>
</protein>
<comment type="caution">
    <text evidence="2">The sequence shown here is derived from an EMBL/GenBank/DDBJ whole genome shotgun (WGS) entry which is preliminary data.</text>
</comment>
<name>A0A1E3AV22_9FIRM</name>
<dbReference type="EMBL" id="MCGI01000001">
    <property type="protein sequence ID" value="ODM12557.1"/>
    <property type="molecule type" value="Genomic_DNA"/>
</dbReference>
<proteinExistence type="predicted"/>
<dbReference type="AlphaFoldDB" id="A0A1E3AV22"/>
<gene>
    <name evidence="2" type="ORF">BEH84_00271</name>
</gene>